<dbReference type="PIRSF" id="PIRSF006641">
    <property type="entry name" value="CHP00092"/>
    <property type="match status" value="1"/>
</dbReference>
<organism evidence="9 10">
    <name type="scientific">Caballeronia sordidicola</name>
    <name type="common">Burkholderia sordidicola</name>
    <dbReference type="NCBI Taxonomy" id="196367"/>
    <lineage>
        <taxon>Bacteria</taxon>
        <taxon>Pseudomonadati</taxon>
        <taxon>Pseudomonadota</taxon>
        <taxon>Betaproteobacteria</taxon>
        <taxon>Burkholderiales</taxon>
        <taxon>Burkholderiaceae</taxon>
        <taxon>Caballeronia</taxon>
    </lineage>
</organism>
<feature type="binding site" evidence="6">
    <location>
        <begin position="36"/>
        <end position="41"/>
    </location>
    <ligand>
        <name>ATP</name>
        <dbReference type="ChEBI" id="CHEBI:30616"/>
    </ligand>
</feature>
<dbReference type="FunFam" id="3.10.20.30:FF:000001">
    <property type="entry name" value="Ribosome-binding ATPase YchF"/>
    <property type="match status" value="1"/>
</dbReference>
<dbReference type="Gene3D" id="1.10.150.300">
    <property type="entry name" value="TGS-like domain"/>
    <property type="match status" value="1"/>
</dbReference>
<sequence length="388" mass="41869">MQPATRVTSVDPRGARRFTSSKDSMSLQCGIVGLPNVGKSTLFNALTKAGIAAENYPFCTIEPNVGVVEVPDQRIAALSDIVKPERVVPAIVEFVDIAGLVAGASKGEGLGNKFLANIRETDAITHVVRCFEDENVIHVANKIDPLADIEVINTELALADLATVEKAHHRYAKSARSGNDKEAAKLVPLLEKIQAQLDQAKPVRALDLSEDELALIKPLCLITAKPTMYVANVKDDGFENNAHLDAVRKHAEAEGAPVVAVCAAIEAEIADLDDADKQEFLADIGMEEPGLDRVIRAGYKLLGLQTYFTAGVKEVRAWTIHIGDTAPQAAGAIHTDFERGFIRAQTIAFDDFVAFKGEQGAKEAGKMRAEGKEYVVHDGDVMNFLFNV</sequence>
<evidence type="ECO:0000256" key="4">
    <source>
        <dbReference type="ARBA" id="ARBA00022840"/>
    </source>
</evidence>
<dbReference type="InterPro" id="IPR041706">
    <property type="entry name" value="YchF_N"/>
</dbReference>
<dbReference type="InterPro" id="IPR006073">
    <property type="entry name" value="GTP-bd"/>
</dbReference>
<dbReference type="InterPro" id="IPR012676">
    <property type="entry name" value="TGS-like"/>
</dbReference>
<dbReference type="GO" id="GO:0005524">
    <property type="term" value="F:ATP binding"/>
    <property type="evidence" value="ECO:0007669"/>
    <property type="project" value="UniProtKB-UniRule"/>
</dbReference>
<dbReference type="AlphaFoldDB" id="A0A226X2J0"/>
<evidence type="ECO:0000256" key="6">
    <source>
        <dbReference type="HAMAP-Rule" id="MF_00944"/>
    </source>
</evidence>
<feature type="domain" description="OBG-type G" evidence="7">
    <location>
        <begin position="27"/>
        <end position="281"/>
    </location>
</feature>
<keyword evidence="4 6" id="KW-0067">ATP-binding</keyword>
<comment type="function">
    <text evidence="6">ATPase that binds to both the 70S ribosome and the 50S ribosomal subunit in a nucleotide-independent manner.</text>
</comment>
<evidence type="ECO:0000259" key="8">
    <source>
        <dbReference type="PROSITE" id="PS51880"/>
    </source>
</evidence>
<dbReference type="FunFam" id="1.10.150.300:FF:000001">
    <property type="entry name" value="Ribosome-binding ATPase YchF"/>
    <property type="match status" value="1"/>
</dbReference>
<dbReference type="GO" id="GO:0005525">
    <property type="term" value="F:GTP binding"/>
    <property type="evidence" value="ECO:0007669"/>
    <property type="project" value="InterPro"/>
</dbReference>
<dbReference type="Gene3D" id="3.10.20.30">
    <property type="match status" value="1"/>
</dbReference>
<evidence type="ECO:0000259" key="7">
    <source>
        <dbReference type="PROSITE" id="PS51710"/>
    </source>
</evidence>
<dbReference type="InterPro" id="IPR004396">
    <property type="entry name" value="ATPase_YchF/OLA1"/>
</dbReference>
<feature type="domain" description="TGS" evidence="8">
    <location>
        <begin position="303"/>
        <end position="386"/>
    </location>
</feature>
<dbReference type="Pfam" id="PF06071">
    <property type="entry name" value="YchF-GTPase_C"/>
    <property type="match status" value="1"/>
</dbReference>
<gene>
    <name evidence="6" type="primary">ychF</name>
    <name evidence="9" type="ORF">BSU04_16135</name>
</gene>
<proteinExistence type="inferred from homology"/>
<dbReference type="NCBIfam" id="TIGR00092">
    <property type="entry name" value="redox-regulated ATPase YchF"/>
    <property type="match status" value="1"/>
</dbReference>
<dbReference type="GO" id="GO:0016887">
    <property type="term" value="F:ATP hydrolysis activity"/>
    <property type="evidence" value="ECO:0007669"/>
    <property type="project" value="UniProtKB-UniRule"/>
</dbReference>
<dbReference type="Gene3D" id="3.40.50.300">
    <property type="entry name" value="P-loop containing nucleotide triphosphate hydrolases"/>
    <property type="match status" value="1"/>
</dbReference>
<dbReference type="CDD" id="cd01900">
    <property type="entry name" value="YchF"/>
    <property type="match status" value="1"/>
</dbReference>
<dbReference type="GO" id="GO:0046872">
    <property type="term" value="F:metal ion binding"/>
    <property type="evidence" value="ECO:0007669"/>
    <property type="project" value="UniProtKB-KW"/>
</dbReference>
<dbReference type="GO" id="GO:0005737">
    <property type="term" value="C:cytoplasm"/>
    <property type="evidence" value="ECO:0007669"/>
    <property type="project" value="TreeGrafter"/>
</dbReference>
<evidence type="ECO:0000313" key="10">
    <source>
        <dbReference type="Proteomes" id="UP000214720"/>
    </source>
</evidence>
<name>A0A226X2J0_CABSO</name>
<dbReference type="PANTHER" id="PTHR23305:SF18">
    <property type="entry name" value="OBG-TYPE G DOMAIN-CONTAINING PROTEIN"/>
    <property type="match status" value="1"/>
</dbReference>
<dbReference type="PROSITE" id="PS51710">
    <property type="entry name" value="G_OBG"/>
    <property type="match status" value="1"/>
</dbReference>
<dbReference type="GO" id="GO:0043023">
    <property type="term" value="F:ribosomal large subunit binding"/>
    <property type="evidence" value="ECO:0007669"/>
    <property type="project" value="UniProtKB-UniRule"/>
</dbReference>
<keyword evidence="3 6" id="KW-0547">Nucleotide-binding</keyword>
<evidence type="ECO:0000313" key="9">
    <source>
        <dbReference type="EMBL" id="OXC77573.1"/>
    </source>
</evidence>
<dbReference type="InterPro" id="IPR012675">
    <property type="entry name" value="Beta-grasp_dom_sf"/>
</dbReference>
<dbReference type="PROSITE" id="PS51880">
    <property type="entry name" value="TGS"/>
    <property type="match status" value="1"/>
</dbReference>
<dbReference type="EMBL" id="MTHB01000100">
    <property type="protein sequence ID" value="OXC77573.1"/>
    <property type="molecule type" value="Genomic_DNA"/>
</dbReference>
<dbReference type="InterPro" id="IPR027417">
    <property type="entry name" value="P-loop_NTPase"/>
</dbReference>
<dbReference type="SUPFAM" id="SSF52540">
    <property type="entry name" value="P-loop containing nucleoside triphosphate hydrolases"/>
    <property type="match status" value="1"/>
</dbReference>
<dbReference type="SUPFAM" id="SSF81271">
    <property type="entry name" value="TGS-like"/>
    <property type="match status" value="1"/>
</dbReference>
<dbReference type="PANTHER" id="PTHR23305">
    <property type="entry name" value="OBG GTPASE FAMILY"/>
    <property type="match status" value="1"/>
</dbReference>
<evidence type="ECO:0000256" key="5">
    <source>
        <dbReference type="ARBA" id="ARBA00022842"/>
    </source>
</evidence>
<dbReference type="CDD" id="cd04867">
    <property type="entry name" value="TGS_YchF_OLA1"/>
    <property type="match status" value="1"/>
</dbReference>
<accession>A0A226X2J0</accession>
<reference evidence="10" key="1">
    <citation type="submission" date="2017-01" db="EMBL/GenBank/DDBJ databases">
        <title>Genome Analysis of Deinococcus marmoris KOPRI26562.</title>
        <authorList>
            <person name="Kim J.H."/>
            <person name="Oh H.-M."/>
        </authorList>
    </citation>
    <scope>NUCLEOTIDE SEQUENCE [LARGE SCALE GENOMIC DNA]</scope>
    <source>
        <strain evidence="10">PAMC 26633</strain>
    </source>
</reference>
<dbReference type="PRINTS" id="PR00326">
    <property type="entry name" value="GTP1OBG"/>
</dbReference>
<keyword evidence="5" id="KW-0460">Magnesium</keyword>
<comment type="similarity">
    <text evidence="6">Belongs to the TRAFAC class OBG-HflX-like GTPase superfamily. OBG GTPase family. YchF/OLA1 subfamily.</text>
</comment>
<dbReference type="InterPro" id="IPR023192">
    <property type="entry name" value="TGS-like_dom_sf"/>
</dbReference>
<dbReference type="InterPro" id="IPR013029">
    <property type="entry name" value="YchF_C"/>
</dbReference>
<dbReference type="InterPro" id="IPR031167">
    <property type="entry name" value="G_OBG"/>
</dbReference>
<evidence type="ECO:0000256" key="1">
    <source>
        <dbReference type="ARBA" id="ARBA00001946"/>
    </source>
</evidence>
<dbReference type="Proteomes" id="UP000214720">
    <property type="component" value="Unassembled WGS sequence"/>
</dbReference>
<comment type="cofactor">
    <cofactor evidence="1">
        <name>Mg(2+)</name>
        <dbReference type="ChEBI" id="CHEBI:18420"/>
    </cofactor>
</comment>
<comment type="caution">
    <text evidence="9">The sequence shown here is derived from an EMBL/GenBank/DDBJ whole genome shotgun (WGS) entry which is preliminary data.</text>
</comment>
<protein>
    <recommendedName>
        <fullName evidence="6">Ribosome-binding ATPase YchF</fullName>
    </recommendedName>
</protein>
<keyword evidence="2" id="KW-0479">Metal-binding</keyword>
<evidence type="ECO:0000256" key="2">
    <source>
        <dbReference type="ARBA" id="ARBA00022723"/>
    </source>
</evidence>
<dbReference type="Pfam" id="PF01926">
    <property type="entry name" value="MMR_HSR1"/>
    <property type="match status" value="1"/>
</dbReference>
<dbReference type="eggNOG" id="COG0012">
    <property type="taxonomic scope" value="Bacteria"/>
</dbReference>
<dbReference type="InterPro" id="IPR004095">
    <property type="entry name" value="TGS"/>
</dbReference>
<evidence type="ECO:0000256" key="3">
    <source>
        <dbReference type="ARBA" id="ARBA00022741"/>
    </source>
</evidence>
<dbReference type="HAMAP" id="MF_00944">
    <property type="entry name" value="YchF_OLA1_ATPase"/>
    <property type="match status" value="1"/>
</dbReference>